<keyword evidence="3" id="KW-0472">Membrane</keyword>
<feature type="domain" description="C-type lectin" evidence="4">
    <location>
        <begin position="438"/>
        <end position="561"/>
    </location>
</feature>
<dbReference type="SUPFAM" id="SSF56436">
    <property type="entry name" value="C-type lectin-like"/>
    <property type="match status" value="2"/>
</dbReference>
<feature type="compositionally biased region" description="Acidic residues" evidence="2">
    <location>
        <begin position="267"/>
        <end position="279"/>
    </location>
</feature>
<keyword evidence="6" id="KW-1185">Reference proteome</keyword>
<comment type="caution">
    <text evidence="5">The sequence shown here is derived from an EMBL/GenBank/DDBJ whole genome shotgun (WGS) entry which is preliminary data.</text>
</comment>
<dbReference type="Proteomes" id="UP001153269">
    <property type="component" value="Unassembled WGS sequence"/>
</dbReference>
<dbReference type="InterPro" id="IPR001304">
    <property type="entry name" value="C-type_lectin-like"/>
</dbReference>
<dbReference type="PROSITE" id="PS50041">
    <property type="entry name" value="C_TYPE_LECTIN_2"/>
    <property type="match status" value="2"/>
</dbReference>
<dbReference type="AlphaFoldDB" id="A0A9N7YCM4"/>
<evidence type="ECO:0000256" key="1">
    <source>
        <dbReference type="SAM" id="Coils"/>
    </source>
</evidence>
<evidence type="ECO:0000259" key="4">
    <source>
        <dbReference type="PROSITE" id="PS50041"/>
    </source>
</evidence>
<dbReference type="InterPro" id="IPR016186">
    <property type="entry name" value="C-type_lectin-like/link_sf"/>
</dbReference>
<accession>A0A9N7YCM4</accession>
<feature type="coiled-coil region" evidence="1">
    <location>
        <begin position="85"/>
        <end position="119"/>
    </location>
</feature>
<reference evidence="5" key="1">
    <citation type="submission" date="2020-03" db="EMBL/GenBank/DDBJ databases">
        <authorList>
            <person name="Weist P."/>
        </authorList>
    </citation>
    <scope>NUCLEOTIDE SEQUENCE</scope>
</reference>
<dbReference type="EMBL" id="CADEAL010000390">
    <property type="protein sequence ID" value="CAB1419434.1"/>
    <property type="molecule type" value="Genomic_DNA"/>
</dbReference>
<name>A0A9N7YCM4_PLEPL</name>
<keyword evidence="3" id="KW-1133">Transmembrane helix</keyword>
<dbReference type="InterPro" id="IPR016187">
    <property type="entry name" value="CTDL_fold"/>
</dbReference>
<feature type="transmembrane region" description="Helical" evidence="3">
    <location>
        <begin position="57"/>
        <end position="79"/>
    </location>
</feature>
<dbReference type="PANTHER" id="PTHR22803">
    <property type="entry name" value="MANNOSE, PHOSPHOLIPASE, LECTIN RECEPTOR RELATED"/>
    <property type="match status" value="1"/>
</dbReference>
<dbReference type="Gene3D" id="3.10.100.10">
    <property type="entry name" value="Mannose-Binding Protein A, subunit A"/>
    <property type="match status" value="2"/>
</dbReference>
<sequence length="575" mass="65935">MEVKGNAGGDCDGEFETPIYQEDLHDEEEYPPHLNSNKKRRQVSMLHMAPGRHNRQAVLSLAILAAVLLIVDISLGVHYSKLTDTHLTTNDVERIENELNKLQDTYKTAIKTMSDARHQLDNEMSRQRPTNWELEHQQRIKSGFETEIDEMTVSIASMKSQIPVLRNSCRYCPMGWVFVNSACYYFSYSQRDGARSWQKARQFCQDDGGDLVIIDSKDKENSTVNALQNQYRGSPTPDTFWIGLRLIREEKIWKWWDGTSLAEGYWEDLEPNDSGEPEEEMSHDSTDGVWRSHHQGSGQGAFTKGGGSVSLRCRLVALSLGLLNALLLIAAVFIGIYCAKAKDLLAPDSAALPFTIELNYLRRDHSEMIRAKLESQAALVRERANQMHLMLQVKQQKIVMDVHQRNIETQEIQKANLKTNKTALEETCGRCPQRWVFLKSSCYYFSKRESIGRRNWPESRADCMGRGSDLVVINNLEEQILLNENLPQQPTLYYPWWKNSFWMGLNDVVANGTWVWVNNVTEVETMFWRDGQPSYSGDQKGNCGASFQSSETRKTWLNGNCKVHLLDWICEMEPK</sequence>
<dbReference type="Pfam" id="PF00059">
    <property type="entry name" value="Lectin_C"/>
    <property type="match status" value="2"/>
</dbReference>
<feature type="domain" description="C-type lectin" evidence="4">
    <location>
        <begin position="179"/>
        <end position="292"/>
    </location>
</feature>
<proteinExistence type="predicted"/>
<protein>
    <recommendedName>
        <fullName evidence="4">C-type lectin domain-containing protein</fullName>
    </recommendedName>
</protein>
<evidence type="ECO:0000313" key="6">
    <source>
        <dbReference type="Proteomes" id="UP001153269"/>
    </source>
</evidence>
<evidence type="ECO:0000313" key="5">
    <source>
        <dbReference type="EMBL" id="CAB1419434.1"/>
    </source>
</evidence>
<evidence type="ECO:0000256" key="3">
    <source>
        <dbReference type="SAM" id="Phobius"/>
    </source>
</evidence>
<organism evidence="5 6">
    <name type="scientific">Pleuronectes platessa</name>
    <name type="common">European plaice</name>
    <dbReference type="NCBI Taxonomy" id="8262"/>
    <lineage>
        <taxon>Eukaryota</taxon>
        <taxon>Metazoa</taxon>
        <taxon>Chordata</taxon>
        <taxon>Craniata</taxon>
        <taxon>Vertebrata</taxon>
        <taxon>Euteleostomi</taxon>
        <taxon>Actinopterygii</taxon>
        <taxon>Neopterygii</taxon>
        <taxon>Teleostei</taxon>
        <taxon>Neoteleostei</taxon>
        <taxon>Acanthomorphata</taxon>
        <taxon>Carangaria</taxon>
        <taxon>Pleuronectiformes</taxon>
        <taxon>Pleuronectoidei</taxon>
        <taxon>Pleuronectidae</taxon>
        <taxon>Pleuronectes</taxon>
    </lineage>
</organism>
<dbReference type="SMART" id="SM00034">
    <property type="entry name" value="CLECT"/>
    <property type="match status" value="2"/>
</dbReference>
<feature type="coiled-coil region" evidence="1">
    <location>
        <begin position="400"/>
        <end position="427"/>
    </location>
</feature>
<keyword evidence="1" id="KW-0175">Coiled coil</keyword>
<keyword evidence="3" id="KW-0812">Transmembrane</keyword>
<evidence type="ECO:0000256" key="2">
    <source>
        <dbReference type="SAM" id="MobiDB-lite"/>
    </source>
</evidence>
<feature type="transmembrane region" description="Helical" evidence="3">
    <location>
        <begin position="315"/>
        <end position="339"/>
    </location>
</feature>
<gene>
    <name evidence="5" type="ORF">PLEPLA_LOCUS7265</name>
</gene>
<feature type="region of interest" description="Disordered" evidence="2">
    <location>
        <begin position="267"/>
        <end position="304"/>
    </location>
</feature>
<dbReference type="InterPro" id="IPR050111">
    <property type="entry name" value="C-type_lectin/snaclec_domain"/>
</dbReference>